<evidence type="ECO:0000256" key="1">
    <source>
        <dbReference type="ARBA" id="ARBA00023002"/>
    </source>
</evidence>
<gene>
    <name evidence="3" type="ORF">TBH_C1918</name>
</gene>
<dbReference type="Pfam" id="PF02668">
    <property type="entry name" value="TauD"/>
    <property type="match status" value="1"/>
</dbReference>
<dbReference type="InterPro" id="IPR003819">
    <property type="entry name" value="TauD/TfdA-like"/>
</dbReference>
<organism evidence="3 4">
    <name type="scientific">Thiolapillus brandeum</name>
    <dbReference type="NCBI Taxonomy" id="1076588"/>
    <lineage>
        <taxon>Bacteria</taxon>
        <taxon>Pseudomonadati</taxon>
        <taxon>Pseudomonadota</taxon>
        <taxon>Gammaproteobacteria</taxon>
        <taxon>Chromatiales</taxon>
        <taxon>Sedimenticolaceae</taxon>
        <taxon>Thiolapillus</taxon>
    </lineage>
</organism>
<dbReference type="SUPFAM" id="SSF51197">
    <property type="entry name" value="Clavaminate synthase-like"/>
    <property type="match status" value="1"/>
</dbReference>
<evidence type="ECO:0000313" key="4">
    <source>
        <dbReference type="Proteomes" id="UP000031631"/>
    </source>
</evidence>
<protein>
    <recommendedName>
        <fullName evidence="2">TauD/TfdA-like domain-containing protein</fullName>
    </recommendedName>
</protein>
<dbReference type="GO" id="GO:0016706">
    <property type="term" value="F:2-oxoglutarate-dependent dioxygenase activity"/>
    <property type="evidence" value="ECO:0007669"/>
    <property type="project" value="UniProtKB-ARBA"/>
</dbReference>
<feature type="domain" description="TauD/TfdA-like" evidence="2">
    <location>
        <begin position="32"/>
        <end position="279"/>
    </location>
</feature>
<keyword evidence="1" id="KW-0560">Oxidoreductase</keyword>
<accession>A0A7U6GJP0</accession>
<dbReference type="InterPro" id="IPR042098">
    <property type="entry name" value="TauD-like_sf"/>
</dbReference>
<dbReference type="AlphaFoldDB" id="A0A7U6GJP0"/>
<proteinExistence type="predicted"/>
<name>A0A7U6GJP0_9GAMM</name>
<dbReference type="KEGG" id="tbn:TBH_C1918"/>
<dbReference type="Proteomes" id="UP000031631">
    <property type="component" value="Chromosome"/>
</dbReference>
<dbReference type="RefSeq" id="WP_041068036.1">
    <property type="nucleotide sequence ID" value="NZ_AP012273.1"/>
</dbReference>
<dbReference type="EMBL" id="AP012273">
    <property type="protein sequence ID" value="BAO44833.1"/>
    <property type="molecule type" value="Genomic_DNA"/>
</dbReference>
<reference evidence="3 4" key="1">
    <citation type="journal article" date="2014" name="PLoS ONE">
        <title>Physiological and genomic features of a novel sulfur-oxidizing gammaproteobacterium belonging to a previously uncultivated symbiotic lineage isolated from a hydrothermal vent.</title>
        <authorList>
            <person name="Nunoura T."/>
            <person name="Takaki Y."/>
            <person name="Kazama H."/>
            <person name="Kakuta J."/>
            <person name="Shimamura S."/>
            <person name="Makita H."/>
            <person name="Hirai M."/>
            <person name="Miyazaki M."/>
            <person name="Takai K."/>
        </authorList>
    </citation>
    <scope>NUCLEOTIDE SEQUENCE [LARGE SCALE GENOMIC DNA]</scope>
    <source>
        <strain evidence="3 4">Hiromi1</strain>
    </source>
</reference>
<evidence type="ECO:0000259" key="2">
    <source>
        <dbReference type="Pfam" id="PF02668"/>
    </source>
</evidence>
<evidence type="ECO:0000313" key="3">
    <source>
        <dbReference type="EMBL" id="BAO44833.1"/>
    </source>
</evidence>
<dbReference type="Gene3D" id="3.60.130.10">
    <property type="entry name" value="Clavaminate synthase-like"/>
    <property type="match status" value="1"/>
</dbReference>
<keyword evidence="4" id="KW-1185">Reference proteome</keyword>
<dbReference type="OrthoDB" id="9770519at2"/>
<sequence>MSNPFDLNDNDTYLQWRDEKLRNYPRGLESLIVEVDDPRRLTPAQHQRLAEILKKTNMAVYAGKTGDDPDKEIVRQLGLQFGLEHLDHNMCADGDAISSLEQADEEPRTGYIPYTNRPIAWHTDGYYNDLDRQIHGLLLHCVRPAAEGGMNQLLDHEIAYIMLRDENPDYIRAFEHPEAMSIPPNVVNGEELRGWSRGPVFMQQDDGSLHMRYTHRKRNIEWRDDELTRQAVAFLGNIMNPDNPYYMEGTLDSGQGLICNNVLHTRTGFEENSQRLLYRGRYFDRIKL</sequence>